<dbReference type="GO" id="GO:0060070">
    <property type="term" value="P:canonical Wnt signaling pathway"/>
    <property type="evidence" value="ECO:0007669"/>
    <property type="project" value="TreeGrafter"/>
</dbReference>
<keyword evidence="5" id="KW-0272">Extracellular matrix</keyword>
<dbReference type="GO" id="GO:0005125">
    <property type="term" value="F:cytokine activity"/>
    <property type="evidence" value="ECO:0007669"/>
    <property type="project" value="TreeGrafter"/>
</dbReference>
<comment type="subcellular location">
    <subcellularLocation>
        <location evidence="1 10">Secreted</location>
        <location evidence="1 10">Extracellular space</location>
        <location evidence="1 10">Extracellular matrix</location>
    </subcellularLocation>
</comment>
<keyword evidence="9" id="KW-0449">Lipoprotein</keyword>
<organism evidence="11 12">
    <name type="scientific">Parascaris equorum</name>
    <name type="common">Equine roundworm</name>
    <dbReference type="NCBI Taxonomy" id="6256"/>
    <lineage>
        <taxon>Eukaryota</taxon>
        <taxon>Metazoa</taxon>
        <taxon>Ecdysozoa</taxon>
        <taxon>Nematoda</taxon>
        <taxon>Chromadorea</taxon>
        <taxon>Rhabditida</taxon>
        <taxon>Spirurina</taxon>
        <taxon>Ascaridomorpha</taxon>
        <taxon>Ascaridoidea</taxon>
        <taxon>Ascarididae</taxon>
        <taxon>Parascaris</taxon>
    </lineage>
</organism>
<evidence type="ECO:0000256" key="1">
    <source>
        <dbReference type="ARBA" id="ARBA00004498"/>
    </source>
</evidence>
<evidence type="ECO:0000256" key="9">
    <source>
        <dbReference type="ARBA" id="ARBA00023288"/>
    </source>
</evidence>
<evidence type="ECO:0000256" key="6">
    <source>
        <dbReference type="ARBA" id="ARBA00022687"/>
    </source>
</evidence>
<evidence type="ECO:0000313" key="12">
    <source>
        <dbReference type="WBParaSite" id="PEQ_0000609201-mRNA-1"/>
    </source>
</evidence>
<evidence type="ECO:0000256" key="10">
    <source>
        <dbReference type="RuleBase" id="RU003500"/>
    </source>
</evidence>
<evidence type="ECO:0000313" key="11">
    <source>
        <dbReference type="Proteomes" id="UP000887564"/>
    </source>
</evidence>
<dbReference type="GO" id="GO:0045165">
    <property type="term" value="P:cell fate commitment"/>
    <property type="evidence" value="ECO:0007669"/>
    <property type="project" value="TreeGrafter"/>
</dbReference>
<evidence type="ECO:0000256" key="3">
    <source>
        <dbReference type="ARBA" id="ARBA00022473"/>
    </source>
</evidence>
<evidence type="ECO:0000256" key="8">
    <source>
        <dbReference type="ARBA" id="ARBA00023180"/>
    </source>
</evidence>
<dbReference type="AlphaFoldDB" id="A0A914RMQ1"/>
<dbReference type="GO" id="GO:0030182">
    <property type="term" value="P:neuron differentiation"/>
    <property type="evidence" value="ECO:0007669"/>
    <property type="project" value="TreeGrafter"/>
</dbReference>
<dbReference type="WBParaSite" id="PEQ_0000609201-mRNA-1">
    <property type="protein sequence ID" value="PEQ_0000609201-mRNA-1"/>
    <property type="gene ID" value="PEQ_0000609201"/>
</dbReference>
<evidence type="ECO:0000256" key="2">
    <source>
        <dbReference type="ARBA" id="ARBA00005683"/>
    </source>
</evidence>
<dbReference type="InterPro" id="IPR043158">
    <property type="entry name" value="Wnt_C"/>
</dbReference>
<protein>
    <recommendedName>
        <fullName evidence="10">Protein Wnt</fullName>
    </recommendedName>
</protein>
<sequence length="152" mass="17539">MKQKIKLNKISKNPILTMNKIRLQLEFSREVGTIIKDKFDGATEVAIIEEDNKPTIVRKNVQFKRHTKADLVYLDSSPDYCEPDPARGVLGTHGRLCNVSSHGIDGCELLCCYRGFETRVRRVMDRCNCKFHYCCRVDCELCEKVIEDHLCK</sequence>
<accession>A0A914RMQ1</accession>
<dbReference type="FunFam" id="3.30.2460.20:FF:000001">
    <property type="entry name" value="Wnt homolog"/>
    <property type="match status" value="1"/>
</dbReference>
<dbReference type="Gene3D" id="3.30.2460.20">
    <property type="match status" value="1"/>
</dbReference>
<comment type="function">
    <text evidence="10">Ligand for members of the frizzled family of seven transmembrane receptors.</text>
</comment>
<keyword evidence="6 10" id="KW-0879">Wnt signaling pathway</keyword>
<name>A0A914RMQ1_PAREQ</name>
<proteinExistence type="inferred from homology"/>
<comment type="similarity">
    <text evidence="2 10">Belongs to the Wnt family.</text>
</comment>
<dbReference type="Proteomes" id="UP000887564">
    <property type="component" value="Unplaced"/>
</dbReference>
<dbReference type="GO" id="GO:0000902">
    <property type="term" value="P:cell morphogenesis"/>
    <property type="evidence" value="ECO:0007669"/>
    <property type="project" value="UniProtKB-ARBA"/>
</dbReference>
<evidence type="ECO:0000256" key="5">
    <source>
        <dbReference type="ARBA" id="ARBA00022530"/>
    </source>
</evidence>
<dbReference type="PANTHER" id="PTHR12027:SF101">
    <property type="entry name" value="PROTEIN WNT-4"/>
    <property type="match status" value="1"/>
</dbReference>
<keyword evidence="7" id="KW-1015">Disulfide bond</keyword>
<evidence type="ECO:0000256" key="4">
    <source>
        <dbReference type="ARBA" id="ARBA00022525"/>
    </source>
</evidence>
<keyword evidence="8" id="KW-0325">Glycoprotein</keyword>
<keyword evidence="4" id="KW-0964">Secreted</keyword>
<keyword evidence="11" id="KW-1185">Reference proteome</keyword>
<reference evidence="12" key="1">
    <citation type="submission" date="2022-11" db="UniProtKB">
        <authorList>
            <consortium name="WormBaseParasite"/>
        </authorList>
    </citation>
    <scope>IDENTIFICATION</scope>
</reference>
<dbReference type="Pfam" id="PF00110">
    <property type="entry name" value="wnt"/>
    <property type="match status" value="1"/>
</dbReference>
<evidence type="ECO:0000256" key="7">
    <source>
        <dbReference type="ARBA" id="ARBA00023157"/>
    </source>
</evidence>
<keyword evidence="3 10" id="KW-0217">Developmental protein</keyword>
<dbReference type="InterPro" id="IPR005817">
    <property type="entry name" value="Wnt"/>
</dbReference>
<dbReference type="GO" id="GO:0005615">
    <property type="term" value="C:extracellular space"/>
    <property type="evidence" value="ECO:0007669"/>
    <property type="project" value="TreeGrafter"/>
</dbReference>
<dbReference type="PANTHER" id="PTHR12027">
    <property type="entry name" value="WNT RELATED"/>
    <property type="match status" value="1"/>
</dbReference>
<dbReference type="GO" id="GO:0005109">
    <property type="term" value="F:frizzled binding"/>
    <property type="evidence" value="ECO:0007669"/>
    <property type="project" value="TreeGrafter"/>
</dbReference>
<dbReference type="SMART" id="SM00097">
    <property type="entry name" value="WNT1"/>
    <property type="match status" value="1"/>
</dbReference>